<gene>
    <name evidence="1" type="primary">anmK</name>
    <name evidence="3" type="ORF">BOV88_00335</name>
    <name evidence="2" type="ORF">JV46_24090</name>
</gene>
<reference evidence="3 5" key="2">
    <citation type="submission" date="2016-11" db="EMBL/GenBank/DDBJ databases">
        <title>Mixed transmission modes and dynamic genome evolution in an obligate animal-bacterial symbiosis.</title>
        <authorList>
            <person name="Russell S.L."/>
            <person name="Corbett-Detig R.B."/>
            <person name="Cavanaugh C.M."/>
        </authorList>
    </citation>
    <scope>NUCLEOTIDE SEQUENCE [LARGE SCALE GENOMIC DNA]</scope>
    <source>
        <strain evidence="3">MA-KB16</strain>
    </source>
</reference>
<organism evidence="2 4">
    <name type="scientific">Solemya velum gill symbiont</name>
    <dbReference type="NCBI Taxonomy" id="2340"/>
    <lineage>
        <taxon>Bacteria</taxon>
        <taxon>Pseudomonadati</taxon>
        <taxon>Pseudomonadota</taxon>
        <taxon>Gammaproteobacteria</taxon>
        <taxon>sulfur-oxidizing symbionts</taxon>
    </lineage>
</organism>
<dbReference type="eggNOG" id="COG2377">
    <property type="taxonomic scope" value="Bacteria"/>
</dbReference>
<dbReference type="OrthoDB" id="9763949at2"/>
<dbReference type="GeneID" id="86990518"/>
<dbReference type="SUPFAM" id="SSF53067">
    <property type="entry name" value="Actin-like ATPase domain"/>
    <property type="match status" value="1"/>
</dbReference>
<dbReference type="Proteomes" id="UP000030856">
    <property type="component" value="Unassembled WGS sequence"/>
</dbReference>
<dbReference type="HAMAP" id="MF_01270">
    <property type="entry name" value="AnhMurNAc_kinase"/>
    <property type="match status" value="1"/>
</dbReference>
<evidence type="ECO:0000256" key="1">
    <source>
        <dbReference type="HAMAP-Rule" id="MF_01270"/>
    </source>
</evidence>
<comment type="pathway">
    <text evidence="1">Amino-sugar metabolism; 1,6-anhydro-N-acetylmuramate degradation.</text>
</comment>
<dbReference type="InterPro" id="IPR043129">
    <property type="entry name" value="ATPase_NBD"/>
</dbReference>
<dbReference type="CDD" id="cd24050">
    <property type="entry name" value="ASKHA_NBD_ANMK"/>
    <property type="match status" value="1"/>
</dbReference>
<comment type="function">
    <text evidence="1">Catalyzes the specific phosphorylation of 1,6-anhydro-N-acetylmuramic acid (anhMurNAc) with the simultaneous cleavage of the 1,6-anhydro ring, generating MurNAc-6-P. Is required for the utilization of anhMurNAc either imported from the medium or derived from its own cell wall murein, and thus plays a role in cell wall recycling.</text>
</comment>
<dbReference type="Gene3D" id="3.30.420.40">
    <property type="match status" value="2"/>
</dbReference>
<dbReference type="Proteomes" id="UP000190962">
    <property type="component" value="Unassembled WGS sequence"/>
</dbReference>
<dbReference type="PANTHER" id="PTHR30605">
    <property type="entry name" value="ANHYDRO-N-ACETYLMURAMIC ACID KINASE"/>
    <property type="match status" value="1"/>
</dbReference>
<keyword evidence="1 3" id="KW-0418">Kinase</keyword>
<keyword evidence="1" id="KW-0547">Nucleotide-binding</keyword>
<keyword evidence="4" id="KW-1185">Reference proteome</keyword>
<sequence>MPASLYIGLMSGTSMDGIDAALVSIDENEDLELLKTHSHEWPTPLHQQLEALALPGENEIDRLGEADAWAGDVLAESVIALLNKANIPTEQIRAIGSHGQTVRHRPHNQHPFTLQIGDANRIAAKTGITTVADFRRRDMAVGGQGAPLAPAFHKAVLSSPDETRVIVNIGGIANLTILPKDASIPVTGFDSGPGNRLMDDWIFRTRMEPYDNNGDWAASGNPSEKLLSMLADEPYFNQAPPKSTGTEEFNLTWLEQRGDDLVKELSPEDIQATLLELTLVTITQAVTAHAPTAERLLVCGGGAHNNTLMQRLQARLPELKTGTTAELGIDPDWVEAAAFAWLAHRTVNGLNGNLTEVTGASKSVPLGCIYPV</sequence>
<evidence type="ECO:0000313" key="3">
    <source>
        <dbReference type="EMBL" id="OOY36088.1"/>
    </source>
</evidence>
<protein>
    <recommendedName>
        <fullName evidence="1">Anhydro-N-acetylmuramic acid kinase</fullName>
        <ecNumber evidence="1">2.7.1.170</ecNumber>
    </recommendedName>
    <alternativeName>
        <fullName evidence="1">AnhMurNAc kinase</fullName>
    </alternativeName>
</protein>
<comment type="caution">
    <text evidence="2">The sequence shown here is derived from an EMBL/GenBank/DDBJ whole genome shotgun (WGS) entry which is preliminary data.</text>
</comment>
<dbReference type="EMBL" id="JRAA01000003">
    <property type="protein sequence ID" value="KHF24169.1"/>
    <property type="molecule type" value="Genomic_DNA"/>
</dbReference>
<dbReference type="NCBIfam" id="NF007139">
    <property type="entry name" value="PRK09585.1-3"/>
    <property type="match status" value="1"/>
</dbReference>
<dbReference type="RefSeq" id="WP_043118222.1">
    <property type="nucleotide sequence ID" value="NZ_JRAA01000003.1"/>
</dbReference>
<comment type="catalytic activity">
    <reaction evidence="1">
        <text>1,6-anhydro-N-acetyl-beta-muramate + ATP + H2O = N-acetyl-D-muramate 6-phosphate + ADP + H(+)</text>
        <dbReference type="Rhea" id="RHEA:24952"/>
        <dbReference type="ChEBI" id="CHEBI:15377"/>
        <dbReference type="ChEBI" id="CHEBI:15378"/>
        <dbReference type="ChEBI" id="CHEBI:30616"/>
        <dbReference type="ChEBI" id="CHEBI:58690"/>
        <dbReference type="ChEBI" id="CHEBI:58722"/>
        <dbReference type="ChEBI" id="CHEBI:456216"/>
        <dbReference type="EC" id="2.7.1.170"/>
    </reaction>
</comment>
<keyword evidence="1 2" id="KW-0808">Transferase</keyword>
<dbReference type="UniPathway" id="UPA00544"/>
<dbReference type="AlphaFoldDB" id="A0A0B0H8F8"/>
<dbReference type="GO" id="GO:0016773">
    <property type="term" value="F:phosphotransferase activity, alcohol group as acceptor"/>
    <property type="evidence" value="ECO:0007669"/>
    <property type="project" value="UniProtKB-UniRule"/>
</dbReference>
<keyword evidence="1" id="KW-0067">ATP-binding</keyword>
<dbReference type="GO" id="GO:0006040">
    <property type="term" value="P:amino sugar metabolic process"/>
    <property type="evidence" value="ECO:0007669"/>
    <property type="project" value="InterPro"/>
</dbReference>
<dbReference type="EC" id="2.7.1.170" evidence="1"/>
<dbReference type="GO" id="GO:0097175">
    <property type="term" value="P:1,6-anhydro-N-acetyl-beta-muramic acid catabolic process"/>
    <property type="evidence" value="ECO:0007669"/>
    <property type="project" value="UniProtKB-UniRule"/>
</dbReference>
<evidence type="ECO:0000313" key="5">
    <source>
        <dbReference type="Proteomes" id="UP000190962"/>
    </source>
</evidence>
<dbReference type="GO" id="GO:0005524">
    <property type="term" value="F:ATP binding"/>
    <property type="evidence" value="ECO:0007669"/>
    <property type="project" value="UniProtKB-UniRule"/>
</dbReference>
<dbReference type="PANTHER" id="PTHR30605:SF0">
    <property type="entry name" value="ANHYDRO-N-ACETYLMURAMIC ACID KINASE"/>
    <property type="match status" value="1"/>
</dbReference>
<dbReference type="STRING" id="2340.JV46_24090"/>
<dbReference type="Pfam" id="PF03702">
    <property type="entry name" value="AnmK"/>
    <property type="match status" value="1"/>
</dbReference>
<dbReference type="GO" id="GO:0016301">
    <property type="term" value="F:kinase activity"/>
    <property type="evidence" value="ECO:0007669"/>
    <property type="project" value="UniProtKB-KW"/>
</dbReference>
<reference evidence="2 4" key="1">
    <citation type="journal article" date="2014" name="BMC Genomics">
        <title>The genome of the intracellular bacterium of the coastal bivalve, Solemya velum: a blueprint for thriving in and out of symbiosis.</title>
        <authorList>
            <person name="Dmytrenko O."/>
            <person name="Russell S.L."/>
            <person name="Loo W.T."/>
            <person name="Fontanez K.M."/>
            <person name="Liao L."/>
            <person name="Roeselers G."/>
            <person name="Sharma R."/>
            <person name="Stewart F.J."/>
            <person name="Newton I.L."/>
            <person name="Woyke T."/>
            <person name="Wu D."/>
            <person name="Lang J.M."/>
            <person name="Eisen J.A."/>
            <person name="Cavanaugh C.M."/>
        </authorList>
    </citation>
    <scope>NUCLEOTIDE SEQUENCE [LARGE SCALE GENOMIC DNA]</scope>
    <source>
        <strain evidence="2 4">WH</strain>
    </source>
</reference>
<name>A0A0B0H8F8_SOVGS</name>
<comment type="similarity">
    <text evidence="1">Belongs to the anhydro-N-acetylmuramic acid kinase family.</text>
</comment>
<proteinExistence type="inferred from homology"/>
<accession>A0A0B0H8F8</accession>
<comment type="pathway">
    <text evidence="1">Cell wall biogenesis; peptidoglycan recycling.</text>
</comment>
<dbReference type="PATRIC" id="fig|2340.3.peg.2247"/>
<feature type="binding site" evidence="1">
    <location>
        <begin position="12"/>
        <end position="19"/>
    </location>
    <ligand>
        <name>ATP</name>
        <dbReference type="ChEBI" id="CHEBI:30616"/>
    </ligand>
</feature>
<evidence type="ECO:0000313" key="4">
    <source>
        <dbReference type="Proteomes" id="UP000030856"/>
    </source>
</evidence>
<keyword evidence="1" id="KW-0119">Carbohydrate metabolism</keyword>
<dbReference type="UniPathway" id="UPA00343"/>
<evidence type="ECO:0000313" key="2">
    <source>
        <dbReference type="EMBL" id="KHF24169.1"/>
    </source>
</evidence>
<dbReference type="EMBL" id="MPNX01000001">
    <property type="protein sequence ID" value="OOY36088.1"/>
    <property type="molecule type" value="Genomic_DNA"/>
</dbReference>
<dbReference type="InterPro" id="IPR005338">
    <property type="entry name" value="Anhydro_N_Ac-Mur_kinase"/>
</dbReference>
<dbReference type="GO" id="GO:0009254">
    <property type="term" value="P:peptidoglycan turnover"/>
    <property type="evidence" value="ECO:0007669"/>
    <property type="project" value="UniProtKB-UniRule"/>
</dbReference>